<dbReference type="Proteomes" id="UP000814140">
    <property type="component" value="Unassembled WGS sequence"/>
</dbReference>
<reference evidence="1" key="1">
    <citation type="submission" date="2021-03" db="EMBL/GenBank/DDBJ databases">
        <authorList>
            <consortium name="DOE Joint Genome Institute"/>
            <person name="Ahrendt S."/>
            <person name="Looney B.P."/>
            <person name="Miyauchi S."/>
            <person name="Morin E."/>
            <person name="Drula E."/>
            <person name="Courty P.E."/>
            <person name="Chicoki N."/>
            <person name="Fauchery L."/>
            <person name="Kohler A."/>
            <person name="Kuo A."/>
            <person name="Labutti K."/>
            <person name="Pangilinan J."/>
            <person name="Lipzen A."/>
            <person name="Riley R."/>
            <person name="Andreopoulos W."/>
            <person name="He G."/>
            <person name="Johnson J."/>
            <person name="Barry K.W."/>
            <person name="Grigoriev I.V."/>
            <person name="Nagy L."/>
            <person name="Hibbett D."/>
            <person name="Henrissat B."/>
            <person name="Matheny P.B."/>
            <person name="Labbe J."/>
            <person name="Martin F."/>
        </authorList>
    </citation>
    <scope>NUCLEOTIDE SEQUENCE</scope>
    <source>
        <strain evidence="1">HHB10654</strain>
    </source>
</reference>
<keyword evidence="2" id="KW-1185">Reference proteome</keyword>
<sequence>MKSLLRKKPPADSQRTSQPAQAPARPPSNAAQAPPELPLYARFASSKQALSQQDDAGKTRPVVSGPMPLGKPGRIAVQLELDERRRRSESDNVDPRRKAGNARQEHLSKSQAAPATRPPSQTSVPQARQAKSPPQIQASERSTVPPTPATEQRAPLQARVSAADLQRKRDTLPPPPIPPFVSPSPYQLDAQAVSTPSRSNIPSVVSPRSIKTDLPALPTAASDRAPMIPNHSLPPTSGLAVSISTSNLSAPPPVLNYGKVRSHFICRPSRSIVKYRHRDTRSPALCTSLCVSSASR</sequence>
<organism evidence="1 2">
    <name type="scientific">Artomyces pyxidatus</name>
    <dbReference type="NCBI Taxonomy" id="48021"/>
    <lineage>
        <taxon>Eukaryota</taxon>
        <taxon>Fungi</taxon>
        <taxon>Dikarya</taxon>
        <taxon>Basidiomycota</taxon>
        <taxon>Agaricomycotina</taxon>
        <taxon>Agaricomycetes</taxon>
        <taxon>Russulales</taxon>
        <taxon>Auriscalpiaceae</taxon>
        <taxon>Artomyces</taxon>
    </lineage>
</organism>
<gene>
    <name evidence="1" type="ORF">BV25DRAFT_1271310</name>
</gene>
<reference evidence="1" key="2">
    <citation type="journal article" date="2022" name="New Phytol.">
        <title>Evolutionary transition to the ectomycorrhizal habit in the genomes of a hyperdiverse lineage of mushroom-forming fungi.</title>
        <authorList>
            <person name="Looney B."/>
            <person name="Miyauchi S."/>
            <person name="Morin E."/>
            <person name="Drula E."/>
            <person name="Courty P.E."/>
            <person name="Kohler A."/>
            <person name="Kuo A."/>
            <person name="LaButti K."/>
            <person name="Pangilinan J."/>
            <person name="Lipzen A."/>
            <person name="Riley R."/>
            <person name="Andreopoulos W."/>
            <person name="He G."/>
            <person name="Johnson J."/>
            <person name="Nolan M."/>
            <person name="Tritt A."/>
            <person name="Barry K.W."/>
            <person name="Grigoriev I.V."/>
            <person name="Nagy L.G."/>
            <person name="Hibbett D."/>
            <person name="Henrissat B."/>
            <person name="Matheny P.B."/>
            <person name="Labbe J."/>
            <person name="Martin F.M."/>
        </authorList>
    </citation>
    <scope>NUCLEOTIDE SEQUENCE</scope>
    <source>
        <strain evidence="1">HHB10654</strain>
    </source>
</reference>
<dbReference type="EMBL" id="MU277191">
    <property type="protein sequence ID" value="KAI0067037.1"/>
    <property type="molecule type" value="Genomic_DNA"/>
</dbReference>
<name>A0ACB8TF13_9AGAM</name>
<proteinExistence type="predicted"/>
<evidence type="ECO:0000313" key="1">
    <source>
        <dbReference type="EMBL" id="KAI0067037.1"/>
    </source>
</evidence>
<evidence type="ECO:0000313" key="2">
    <source>
        <dbReference type="Proteomes" id="UP000814140"/>
    </source>
</evidence>
<protein>
    <submittedName>
        <fullName evidence="1">Uncharacterized protein</fullName>
    </submittedName>
</protein>
<comment type="caution">
    <text evidence="1">The sequence shown here is derived from an EMBL/GenBank/DDBJ whole genome shotgun (WGS) entry which is preliminary data.</text>
</comment>
<accession>A0ACB8TF13</accession>